<name>A0A0D5NH30_9BACL</name>
<dbReference type="OrthoDB" id="9762369at2"/>
<dbReference type="Gene3D" id="3.40.50.300">
    <property type="entry name" value="P-loop containing nucleotide triphosphate hydrolases"/>
    <property type="match status" value="2"/>
</dbReference>
<dbReference type="Gene3D" id="1.10.287.380">
    <property type="entry name" value="Valyl-tRNA synthetase, C-terminal domain"/>
    <property type="match status" value="1"/>
</dbReference>
<dbReference type="InterPro" id="IPR027417">
    <property type="entry name" value="P-loop_NTPase"/>
</dbReference>
<dbReference type="InterPro" id="IPR051309">
    <property type="entry name" value="ABCF_ATPase"/>
</dbReference>
<dbReference type="InterPro" id="IPR032524">
    <property type="entry name" value="ABC_tran_C"/>
</dbReference>
<dbReference type="CDD" id="cd03221">
    <property type="entry name" value="ABCF_EF-3"/>
    <property type="match status" value="2"/>
</dbReference>
<dbReference type="EMBL" id="CP011058">
    <property type="protein sequence ID" value="AJY74445.1"/>
    <property type="molecule type" value="Genomic_DNA"/>
</dbReference>
<dbReference type="PROSITE" id="PS50893">
    <property type="entry name" value="ABC_TRANSPORTER_2"/>
    <property type="match status" value="2"/>
</dbReference>
<dbReference type="PANTHER" id="PTHR42855">
    <property type="entry name" value="ABC TRANSPORTER ATP-BINDING SUBUNIT"/>
    <property type="match status" value="1"/>
</dbReference>
<dbReference type="GO" id="GO:0016887">
    <property type="term" value="F:ATP hydrolysis activity"/>
    <property type="evidence" value="ECO:0007669"/>
    <property type="project" value="InterPro"/>
</dbReference>
<dbReference type="GO" id="GO:0003677">
    <property type="term" value="F:DNA binding"/>
    <property type="evidence" value="ECO:0007669"/>
    <property type="project" value="InterPro"/>
</dbReference>
<evidence type="ECO:0000256" key="1">
    <source>
        <dbReference type="ARBA" id="ARBA00005868"/>
    </source>
</evidence>
<sequence length="682" mass="74489">MHLLSVEHLTKSYGEKILFEDVSFGVAEGDKIGIIGVNGTGKSTFLKAVAGLEPADSGSVTIPSRVRVRMLEQNPDFDPEATVLGHVLGGDSPQLQAVREYAAAMEALELRPSDAGLQERLVKANAAMDEHDAWQLESEAKTALSRLGIHDKDAKLGTLSGGQRKRVAMAAALLQPSDVLILDEPTNHIDNESVAWLEGMLQKRRGALLMITHDRYFLDRVSNRVIELDRGRAYFYTANYSRFLELKLEREEREAASEAKRQNLLRNELAWIRRGAKARSTKQKARIERFEALKGQAPEKAAGKLEMSVASSRLGKKIVELTDVTYGYGERTLIRHFDYIAVPEDRVGIVGRNGSGKSTLLKLIAGTLVPDSGTVELGPTVKLGWFTQEHEEMDESLRVIEYIREEAEQVRTGDGTTISAAQMLERFLFPPAMQWTPIAKLSGGEKRRLQLLRILISAPNVLLLDEPTNDLDIATLGVLEDYLDDFPGVVLVVSHDRYFLDRTAERIFAFEGDGVITEHTGNYSDYQQYAEKRAASVPAVPESSRAAGKGGAGRGSAAAGGGKEGGGSAAAGGGNTGDAAGGGNTGAKADGGGTGRGGGREAKLKMSYKEQKDFEQIDGWIEQTEQALQELSETMEAASSDSARLQELVAEQQRLEAVLEEQMERWTYLNELAERIESQKKG</sequence>
<dbReference type="FunFam" id="3.40.50.300:FF:000183">
    <property type="entry name" value="ABC transporter ATP-binding protein yjjK"/>
    <property type="match status" value="1"/>
</dbReference>
<dbReference type="GO" id="GO:0000049">
    <property type="term" value="F:tRNA binding"/>
    <property type="evidence" value="ECO:0007669"/>
    <property type="project" value="UniProtKB-KW"/>
</dbReference>
<dbReference type="GO" id="GO:0019843">
    <property type="term" value="F:rRNA binding"/>
    <property type="evidence" value="ECO:0007669"/>
    <property type="project" value="UniProtKB-KW"/>
</dbReference>
<keyword evidence="2" id="KW-0963">Cytoplasm</keyword>
<dbReference type="GO" id="GO:0006412">
    <property type="term" value="P:translation"/>
    <property type="evidence" value="ECO:0007669"/>
    <property type="project" value="UniProtKB-KW"/>
</dbReference>
<dbReference type="InterPro" id="IPR003593">
    <property type="entry name" value="AAA+_ATPase"/>
</dbReference>
<reference evidence="15 16" key="1">
    <citation type="journal article" date="2015" name="J. Biotechnol.">
        <title>Complete genome sequence of Paenibacillus beijingensis 7188(T) (=DSM 24997(T)), a novel rhizobacterium from jujube garden soil.</title>
        <authorList>
            <person name="Kwak Y."/>
            <person name="Shin J.H."/>
        </authorList>
    </citation>
    <scope>NUCLEOTIDE SEQUENCE [LARGE SCALE GENOMIC DNA]</scope>
    <source>
        <strain evidence="15 16">DSM 24997</strain>
    </source>
</reference>
<dbReference type="KEGG" id="pbj:VN24_07495"/>
<feature type="domain" description="ABC transporter" evidence="14">
    <location>
        <begin position="4"/>
        <end position="255"/>
    </location>
</feature>
<dbReference type="HOGENOM" id="CLU_000604_36_0_9"/>
<evidence type="ECO:0000259" key="14">
    <source>
        <dbReference type="PROSITE" id="PS50893"/>
    </source>
</evidence>
<dbReference type="AlphaFoldDB" id="A0A0D5NH30"/>
<keyword evidence="12" id="KW-0175">Coiled coil</keyword>
<dbReference type="InterPro" id="IPR032781">
    <property type="entry name" value="ABC_tran_Xtn"/>
</dbReference>
<dbReference type="InterPro" id="IPR003439">
    <property type="entry name" value="ABC_transporter-like_ATP-bd"/>
</dbReference>
<keyword evidence="7" id="KW-0378">Hydrolase</keyword>
<evidence type="ECO:0000256" key="6">
    <source>
        <dbReference type="ARBA" id="ARBA00022741"/>
    </source>
</evidence>
<dbReference type="GO" id="GO:0005524">
    <property type="term" value="F:ATP binding"/>
    <property type="evidence" value="ECO:0007669"/>
    <property type="project" value="UniProtKB-KW"/>
</dbReference>
<dbReference type="InterPro" id="IPR017871">
    <property type="entry name" value="ABC_transporter-like_CS"/>
</dbReference>
<dbReference type="SUPFAM" id="SSF52540">
    <property type="entry name" value="P-loop containing nucleoside triphosphate hydrolases"/>
    <property type="match status" value="2"/>
</dbReference>
<keyword evidence="10" id="KW-0694">RNA-binding</keyword>
<evidence type="ECO:0000256" key="4">
    <source>
        <dbReference type="ARBA" id="ARBA00022730"/>
    </source>
</evidence>
<keyword evidence="9" id="KW-0810">Translation regulation</keyword>
<keyword evidence="3" id="KW-0820">tRNA-binding</keyword>
<keyword evidence="16" id="KW-1185">Reference proteome</keyword>
<reference evidence="16" key="2">
    <citation type="submission" date="2015-03" db="EMBL/GenBank/DDBJ databases">
        <title>Genome sequence of Paenibacillus beijingensis strain DSM 24997T.</title>
        <authorList>
            <person name="Kwak Y."/>
            <person name="Shin J.-H."/>
        </authorList>
    </citation>
    <scope>NUCLEOTIDE SEQUENCE [LARGE SCALE GENOMIC DNA]</scope>
    <source>
        <strain evidence="16">DSM 24997</strain>
    </source>
</reference>
<organism evidence="15 16">
    <name type="scientific">Paenibacillus beijingensis</name>
    <dbReference type="NCBI Taxonomy" id="1126833"/>
    <lineage>
        <taxon>Bacteria</taxon>
        <taxon>Bacillati</taxon>
        <taxon>Bacillota</taxon>
        <taxon>Bacilli</taxon>
        <taxon>Bacillales</taxon>
        <taxon>Paenibacillaceae</taxon>
        <taxon>Paenibacillus</taxon>
    </lineage>
</organism>
<evidence type="ECO:0000256" key="7">
    <source>
        <dbReference type="ARBA" id="ARBA00022801"/>
    </source>
</evidence>
<accession>A0A0D5NH30</accession>
<keyword evidence="4" id="KW-0699">rRNA-binding</keyword>
<evidence type="ECO:0000313" key="15">
    <source>
        <dbReference type="EMBL" id="AJY74445.1"/>
    </source>
</evidence>
<dbReference type="Proteomes" id="UP000032633">
    <property type="component" value="Chromosome"/>
</dbReference>
<keyword evidence="5" id="KW-0677">Repeat</keyword>
<dbReference type="SMART" id="SM00382">
    <property type="entry name" value="AAA"/>
    <property type="match status" value="2"/>
</dbReference>
<keyword evidence="6" id="KW-0547">Nucleotide-binding</keyword>
<feature type="coiled-coil region" evidence="12">
    <location>
        <begin position="241"/>
        <end position="268"/>
    </location>
</feature>
<dbReference type="InterPro" id="IPR037118">
    <property type="entry name" value="Val-tRNA_synth_C_sf"/>
</dbReference>
<dbReference type="PANTHER" id="PTHR42855:SF1">
    <property type="entry name" value="ABC TRANSPORTER DOMAIN-CONTAINING PROTEIN"/>
    <property type="match status" value="1"/>
</dbReference>
<evidence type="ECO:0000256" key="2">
    <source>
        <dbReference type="ARBA" id="ARBA00022490"/>
    </source>
</evidence>
<feature type="coiled-coil region" evidence="12">
    <location>
        <begin position="621"/>
        <end position="665"/>
    </location>
</feature>
<dbReference type="GO" id="GO:0006417">
    <property type="term" value="P:regulation of translation"/>
    <property type="evidence" value="ECO:0007669"/>
    <property type="project" value="UniProtKB-KW"/>
</dbReference>
<dbReference type="Pfam" id="PF16326">
    <property type="entry name" value="ABC_tran_CTD"/>
    <property type="match status" value="1"/>
</dbReference>
<evidence type="ECO:0000256" key="5">
    <source>
        <dbReference type="ARBA" id="ARBA00022737"/>
    </source>
</evidence>
<evidence type="ECO:0000256" key="11">
    <source>
        <dbReference type="ARBA" id="ARBA00022917"/>
    </source>
</evidence>
<keyword evidence="8" id="KW-0067">ATP-binding</keyword>
<evidence type="ECO:0000256" key="9">
    <source>
        <dbReference type="ARBA" id="ARBA00022845"/>
    </source>
</evidence>
<evidence type="ECO:0000256" key="13">
    <source>
        <dbReference type="SAM" id="MobiDB-lite"/>
    </source>
</evidence>
<dbReference type="PATRIC" id="fig|1126833.4.peg.1645"/>
<dbReference type="FunFam" id="3.40.50.300:FF:000011">
    <property type="entry name" value="Putative ABC transporter ATP-binding component"/>
    <property type="match status" value="1"/>
</dbReference>
<evidence type="ECO:0000256" key="8">
    <source>
        <dbReference type="ARBA" id="ARBA00022840"/>
    </source>
</evidence>
<dbReference type="Pfam" id="PF12848">
    <property type="entry name" value="ABC_tran_Xtn"/>
    <property type="match status" value="1"/>
</dbReference>
<dbReference type="RefSeq" id="WP_045669880.1">
    <property type="nucleotide sequence ID" value="NZ_CP011058.1"/>
</dbReference>
<dbReference type="STRING" id="1126833.VN24_07495"/>
<evidence type="ECO:0000256" key="12">
    <source>
        <dbReference type="SAM" id="Coils"/>
    </source>
</evidence>
<evidence type="ECO:0000256" key="10">
    <source>
        <dbReference type="ARBA" id="ARBA00022884"/>
    </source>
</evidence>
<proteinExistence type="inferred from homology"/>
<dbReference type="Pfam" id="PF00005">
    <property type="entry name" value="ABC_tran"/>
    <property type="match status" value="2"/>
</dbReference>
<dbReference type="PROSITE" id="PS00211">
    <property type="entry name" value="ABC_TRANSPORTER_1"/>
    <property type="match status" value="2"/>
</dbReference>
<comment type="similarity">
    <text evidence="1">Belongs to the ABC transporter superfamily. ABCF family. Translational throttle EttA subfamily.</text>
</comment>
<evidence type="ECO:0000256" key="3">
    <source>
        <dbReference type="ARBA" id="ARBA00022555"/>
    </source>
</evidence>
<evidence type="ECO:0000313" key="16">
    <source>
        <dbReference type="Proteomes" id="UP000032633"/>
    </source>
</evidence>
<feature type="compositionally biased region" description="Gly residues" evidence="13">
    <location>
        <begin position="548"/>
        <end position="597"/>
    </location>
</feature>
<feature type="region of interest" description="Disordered" evidence="13">
    <location>
        <begin position="534"/>
        <end position="603"/>
    </location>
</feature>
<gene>
    <name evidence="15" type="ORF">VN24_07495</name>
</gene>
<protein>
    <submittedName>
        <fullName evidence="15">ABC transporter</fullName>
    </submittedName>
</protein>
<keyword evidence="11" id="KW-0648">Protein biosynthesis</keyword>
<feature type="domain" description="ABC transporter" evidence="14">
    <location>
        <begin position="319"/>
        <end position="537"/>
    </location>
</feature>